<dbReference type="Proteomes" id="UP001162992">
    <property type="component" value="Chromosome 1"/>
</dbReference>
<sequence length="229" mass="25508">MAACADHSAAAIEPSTFLQVPCSELTLAIIKPDAVDAGYVHDITYAMHSNGFVTVAETQDRLTRVRAEEFYEEYSSKSYYQQLTCFICSGPIHVFVLGKEKAIESWQILMGPTNPDTACNVSPSSIRARYGTDVLRNAVHGSYCSQSAKREIKYFFPNVLLDPLPDATMAQNYFETHLKTVLVKGLTALAKAKPSSDPLTVLKWLANWLQENNPNKPYIDGRRPLKDVQ</sequence>
<proteinExistence type="predicted"/>
<organism evidence="1 2">
    <name type="scientific">Diphasiastrum complanatum</name>
    <name type="common">Issler's clubmoss</name>
    <name type="synonym">Lycopodium complanatum</name>
    <dbReference type="NCBI Taxonomy" id="34168"/>
    <lineage>
        <taxon>Eukaryota</taxon>
        <taxon>Viridiplantae</taxon>
        <taxon>Streptophyta</taxon>
        <taxon>Embryophyta</taxon>
        <taxon>Tracheophyta</taxon>
        <taxon>Lycopodiopsida</taxon>
        <taxon>Lycopodiales</taxon>
        <taxon>Lycopodiaceae</taxon>
        <taxon>Lycopodioideae</taxon>
        <taxon>Diphasiastrum</taxon>
    </lineage>
</organism>
<gene>
    <name evidence="1" type="ORF">O6H91_01G096800</name>
</gene>
<keyword evidence="2" id="KW-1185">Reference proteome</keyword>
<dbReference type="EMBL" id="CM055092">
    <property type="protein sequence ID" value="KAJ7569833.1"/>
    <property type="molecule type" value="Genomic_DNA"/>
</dbReference>
<name>A0ACC2ETH5_DIPCM</name>
<evidence type="ECO:0000313" key="1">
    <source>
        <dbReference type="EMBL" id="KAJ7569833.1"/>
    </source>
</evidence>
<comment type="caution">
    <text evidence="1">The sequence shown here is derived from an EMBL/GenBank/DDBJ whole genome shotgun (WGS) entry which is preliminary data.</text>
</comment>
<reference evidence="2" key="1">
    <citation type="journal article" date="2024" name="Proc. Natl. Acad. Sci. U.S.A.">
        <title>Extraordinary preservation of gene collinearity over three hundred million years revealed in homosporous lycophytes.</title>
        <authorList>
            <person name="Li C."/>
            <person name="Wickell D."/>
            <person name="Kuo L.Y."/>
            <person name="Chen X."/>
            <person name="Nie B."/>
            <person name="Liao X."/>
            <person name="Peng D."/>
            <person name="Ji J."/>
            <person name="Jenkins J."/>
            <person name="Williams M."/>
            <person name="Shu S."/>
            <person name="Plott C."/>
            <person name="Barry K."/>
            <person name="Rajasekar S."/>
            <person name="Grimwood J."/>
            <person name="Han X."/>
            <person name="Sun S."/>
            <person name="Hou Z."/>
            <person name="He W."/>
            <person name="Dai G."/>
            <person name="Sun C."/>
            <person name="Schmutz J."/>
            <person name="Leebens-Mack J.H."/>
            <person name="Li F.W."/>
            <person name="Wang L."/>
        </authorList>
    </citation>
    <scope>NUCLEOTIDE SEQUENCE [LARGE SCALE GENOMIC DNA]</scope>
    <source>
        <strain evidence="2">cv. PW_Plant_1</strain>
    </source>
</reference>
<accession>A0ACC2ETH5</accession>
<evidence type="ECO:0000313" key="2">
    <source>
        <dbReference type="Proteomes" id="UP001162992"/>
    </source>
</evidence>
<protein>
    <submittedName>
        <fullName evidence="1">Uncharacterized protein</fullName>
    </submittedName>
</protein>